<proteinExistence type="inferred from homology"/>
<dbReference type="PANTHER" id="PTHR38603:SF1">
    <property type="entry name" value="CHAPERONE NAPD"/>
    <property type="match status" value="1"/>
</dbReference>
<protein>
    <recommendedName>
        <fullName evidence="4">Chaperone NapD</fullName>
    </recommendedName>
    <alternativeName>
        <fullName evidence="4">NapA signal peptide-binding chaperone NapD</fullName>
    </alternativeName>
</protein>
<comment type="similarity">
    <text evidence="4">Belongs to the NapD family.</text>
</comment>
<dbReference type="InterPro" id="IPR005623">
    <property type="entry name" value="Chaperone_NapD_NO3_reduct"/>
</dbReference>
<evidence type="ECO:0000313" key="6">
    <source>
        <dbReference type="Proteomes" id="UP001595640"/>
    </source>
</evidence>
<dbReference type="Proteomes" id="UP001595640">
    <property type="component" value="Unassembled WGS sequence"/>
</dbReference>
<comment type="function">
    <text evidence="4">Chaperone for NapA, the catalytic subunit of the periplasmic nitrate reductase. It binds directly and specifically to the twin-arginine signal peptide of NapA, preventing premature interaction with the Tat translocase and premature export.</text>
</comment>
<accession>A0ABV7M561</accession>
<sequence>MDEKVHISSLVVQLQPERLEEICAWCNVLDKAEVHATDPKGVLILVLEASGQREIMGVIDRIREVPGVLAVRLLASLRLLRWQLWHCTGRPDLLCLGAGWRPAW</sequence>
<keyword evidence="6" id="KW-1185">Reference proteome</keyword>
<name>A0ABV7M561_9GAMM</name>
<dbReference type="RefSeq" id="WP_019020191.1">
    <property type="nucleotide sequence ID" value="NZ_BMXD01000015.1"/>
</dbReference>
<keyword evidence="2 4" id="KW-0963">Cytoplasm</keyword>
<evidence type="ECO:0000256" key="2">
    <source>
        <dbReference type="ARBA" id="ARBA00022490"/>
    </source>
</evidence>
<comment type="subcellular location">
    <subcellularLocation>
        <location evidence="1 4">Cytoplasm</location>
    </subcellularLocation>
</comment>
<evidence type="ECO:0000256" key="1">
    <source>
        <dbReference type="ARBA" id="ARBA00004496"/>
    </source>
</evidence>
<evidence type="ECO:0000256" key="3">
    <source>
        <dbReference type="ARBA" id="ARBA00023186"/>
    </source>
</evidence>
<dbReference type="EMBL" id="JBHRUH010000039">
    <property type="protein sequence ID" value="MFC3294036.1"/>
    <property type="molecule type" value="Genomic_DNA"/>
</dbReference>
<reference evidence="6" key="1">
    <citation type="journal article" date="2019" name="Int. J. Syst. Evol. Microbiol.">
        <title>The Global Catalogue of Microorganisms (GCM) 10K type strain sequencing project: providing services to taxonomists for standard genome sequencing and annotation.</title>
        <authorList>
            <consortium name="The Broad Institute Genomics Platform"/>
            <consortium name="The Broad Institute Genome Sequencing Center for Infectious Disease"/>
            <person name="Wu L."/>
            <person name="Ma J."/>
        </authorList>
    </citation>
    <scope>NUCLEOTIDE SEQUENCE [LARGE SCALE GENOMIC DNA]</scope>
    <source>
        <strain evidence="6">KCTC 12847</strain>
    </source>
</reference>
<evidence type="ECO:0000313" key="5">
    <source>
        <dbReference type="EMBL" id="MFC3294036.1"/>
    </source>
</evidence>
<organism evidence="5 6">
    <name type="scientific">Modicisalibacter luteus</name>
    <dbReference type="NCBI Taxonomy" id="453962"/>
    <lineage>
        <taxon>Bacteria</taxon>
        <taxon>Pseudomonadati</taxon>
        <taxon>Pseudomonadota</taxon>
        <taxon>Gammaproteobacteria</taxon>
        <taxon>Oceanospirillales</taxon>
        <taxon>Halomonadaceae</taxon>
        <taxon>Modicisalibacter</taxon>
    </lineage>
</organism>
<dbReference type="Pfam" id="PF03927">
    <property type="entry name" value="NapD"/>
    <property type="match status" value="1"/>
</dbReference>
<comment type="subunit">
    <text evidence="4">Interacts with the cytoplasmic NapA precursor.</text>
</comment>
<comment type="caution">
    <text evidence="5">The sequence shown here is derived from an EMBL/GenBank/DDBJ whole genome shotgun (WGS) entry which is preliminary data.</text>
</comment>
<dbReference type="PANTHER" id="PTHR38603">
    <property type="entry name" value="CHAPERONE NAPD"/>
    <property type="match status" value="1"/>
</dbReference>
<dbReference type="Gene3D" id="3.30.70.920">
    <property type="match status" value="1"/>
</dbReference>
<dbReference type="HAMAP" id="MF_02200">
    <property type="entry name" value="NapD"/>
    <property type="match status" value="1"/>
</dbReference>
<keyword evidence="3 4" id="KW-0143">Chaperone</keyword>
<gene>
    <name evidence="4" type="primary">napD</name>
    <name evidence="5" type="ORF">ACFOEI_18485</name>
</gene>
<evidence type="ECO:0000256" key="4">
    <source>
        <dbReference type="HAMAP-Rule" id="MF_02200"/>
    </source>
</evidence>